<protein>
    <submittedName>
        <fullName evidence="1">Uncharacterized protein</fullName>
    </submittedName>
</protein>
<dbReference type="Proteomes" id="UP001386955">
    <property type="component" value="Unassembled WGS sequence"/>
</dbReference>
<evidence type="ECO:0000313" key="2">
    <source>
        <dbReference type="Proteomes" id="UP001386955"/>
    </source>
</evidence>
<dbReference type="EMBL" id="JAYMYS010000001">
    <property type="protein sequence ID" value="KAK7413024.1"/>
    <property type="molecule type" value="Genomic_DNA"/>
</dbReference>
<evidence type="ECO:0000313" key="1">
    <source>
        <dbReference type="EMBL" id="KAK7413024.1"/>
    </source>
</evidence>
<reference evidence="1 2" key="1">
    <citation type="submission" date="2024-01" db="EMBL/GenBank/DDBJ databases">
        <title>The genomes of 5 underutilized Papilionoideae crops provide insights into root nodulation and disease resistanc.</title>
        <authorList>
            <person name="Jiang F."/>
        </authorList>
    </citation>
    <scope>NUCLEOTIDE SEQUENCE [LARGE SCALE GENOMIC DNA]</scope>
    <source>
        <strain evidence="1">DUOXIRENSHENG_FW03</strain>
        <tissue evidence="1">Leaves</tissue>
    </source>
</reference>
<dbReference type="AlphaFoldDB" id="A0AAN9XXX7"/>
<sequence>MGTSCSIGLAEFLVFQRTRAKHVCRRVQPPFRASAFAFTTFCWLLIFPHNLRGRTSRTAVVLFSNIPQNLGGNMIDKLISARESSVVIAAPDEIELLSFSTLQVQEFGDSLLEGHWILTTGDGAQPSSTGTCMHHAV</sequence>
<organism evidence="1 2">
    <name type="scientific">Psophocarpus tetragonolobus</name>
    <name type="common">Winged bean</name>
    <name type="synonym">Dolichos tetragonolobus</name>
    <dbReference type="NCBI Taxonomy" id="3891"/>
    <lineage>
        <taxon>Eukaryota</taxon>
        <taxon>Viridiplantae</taxon>
        <taxon>Streptophyta</taxon>
        <taxon>Embryophyta</taxon>
        <taxon>Tracheophyta</taxon>
        <taxon>Spermatophyta</taxon>
        <taxon>Magnoliopsida</taxon>
        <taxon>eudicotyledons</taxon>
        <taxon>Gunneridae</taxon>
        <taxon>Pentapetalae</taxon>
        <taxon>rosids</taxon>
        <taxon>fabids</taxon>
        <taxon>Fabales</taxon>
        <taxon>Fabaceae</taxon>
        <taxon>Papilionoideae</taxon>
        <taxon>50 kb inversion clade</taxon>
        <taxon>NPAAA clade</taxon>
        <taxon>indigoferoid/millettioid clade</taxon>
        <taxon>Phaseoleae</taxon>
        <taxon>Psophocarpus</taxon>
    </lineage>
</organism>
<name>A0AAN9XXX7_PSOTE</name>
<gene>
    <name evidence="1" type="ORF">VNO78_04853</name>
</gene>
<proteinExistence type="predicted"/>
<accession>A0AAN9XXX7</accession>
<comment type="caution">
    <text evidence="1">The sequence shown here is derived from an EMBL/GenBank/DDBJ whole genome shotgun (WGS) entry which is preliminary data.</text>
</comment>
<keyword evidence="2" id="KW-1185">Reference proteome</keyword>